<dbReference type="GO" id="GO:0005811">
    <property type="term" value="C:lipid droplet"/>
    <property type="evidence" value="ECO:0007669"/>
    <property type="project" value="UniProtKB-SubCell"/>
</dbReference>
<dbReference type="STRING" id="144197.ENSSPAP00000030547"/>
<dbReference type="GO" id="GO:0008203">
    <property type="term" value="P:cholesterol metabolic process"/>
    <property type="evidence" value="ECO:0007669"/>
    <property type="project" value="UniProtKB-KW"/>
</dbReference>
<sequence length="414" mass="46677">MEIYQEITGNPAEGLVVSMSTPSAGHIAVQMQAKRPAQVKARLYGRYPSEPTTDIDIMALKMSVMNSEKLNLQTTWNMEMPYEMMLTMKNQVPKVMEMVSDPAARAYRKINREVRGLGVYVDQARKHSKVMFRRAADNLEAVDLSNIMTTVTDKAVVILRAYQKKVEIVLDAVVKFLRETRFQIPGFQQRLSGLEIYQKFSAFVADVSEEAVEKIPQYFTSMFAAALDSFQSIEFTLPGSTYIVSGQEILDDLSVALRKLQNQVIVAVRKIGNIQLEDIISKFSALTQFVTEQSEKFLQTVKSLNVERLSTFVTDVYNDAVNSPALADVLKQVEEARRIVMEYLRAVKAKLQNIVADMSTEQLVADIQSWIDSLVKRINAFHNNVIRSLKEKSSLSDCLSPSVGESFCFPLSNH</sequence>
<dbReference type="AlphaFoldDB" id="A0A3B5BN26"/>
<proteinExistence type="predicted"/>
<dbReference type="InterPro" id="IPR052418">
    <property type="entry name" value="Apolipoprotein_B"/>
</dbReference>
<organism evidence="1">
    <name type="scientific">Stegastes partitus</name>
    <name type="common">bicolor damselfish</name>
    <dbReference type="NCBI Taxonomy" id="144197"/>
    <lineage>
        <taxon>Eukaryota</taxon>
        <taxon>Metazoa</taxon>
        <taxon>Chordata</taxon>
        <taxon>Craniata</taxon>
        <taxon>Vertebrata</taxon>
        <taxon>Euteleostomi</taxon>
        <taxon>Actinopterygii</taxon>
        <taxon>Neopterygii</taxon>
        <taxon>Teleostei</taxon>
        <taxon>Neoteleostei</taxon>
        <taxon>Acanthomorphata</taxon>
        <taxon>Ovalentaria</taxon>
        <taxon>Pomacentridae</taxon>
        <taxon>Stegastes</taxon>
    </lineage>
</organism>
<dbReference type="GO" id="GO:0034361">
    <property type="term" value="C:very-low-density lipoprotein particle"/>
    <property type="evidence" value="ECO:0007669"/>
    <property type="project" value="UniProtKB-KW"/>
</dbReference>
<dbReference type="Ensembl" id="ENSSPAT00000031042.1">
    <property type="protein sequence ID" value="ENSSPAP00000030547.1"/>
    <property type="gene ID" value="ENSSPAG00000022929.1"/>
</dbReference>
<dbReference type="GO" id="GO:0006869">
    <property type="term" value="P:lipid transport"/>
    <property type="evidence" value="ECO:0007669"/>
    <property type="project" value="UniProtKB-KW"/>
</dbReference>
<dbReference type="GO" id="GO:0005737">
    <property type="term" value="C:cytoplasm"/>
    <property type="evidence" value="ECO:0007669"/>
    <property type="project" value="UniProtKB-SubCell"/>
</dbReference>
<reference evidence="1" key="1">
    <citation type="submission" date="2023-09" db="UniProtKB">
        <authorList>
            <consortium name="Ensembl"/>
        </authorList>
    </citation>
    <scope>IDENTIFICATION</scope>
</reference>
<dbReference type="GO" id="GO:0042627">
    <property type="term" value="C:chylomicron"/>
    <property type="evidence" value="ECO:0007669"/>
    <property type="project" value="UniProtKB-KW"/>
</dbReference>
<protein>
    <submittedName>
        <fullName evidence="1">Uncharacterized protein</fullName>
    </submittedName>
</protein>
<evidence type="ECO:0000313" key="1">
    <source>
        <dbReference type="Ensembl" id="ENSSPAP00000030547.1"/>
    </source>
</evidence>
<dbReference type="PANTHER" id="PTHR13769">
    <property type="entry name" value="APOLIPOPROTEIN B"/>
    <property type="match status" value="1"/>
</dbReference>
<dbReference type="GeneTree" id="ENSGT00590000083139"/>
<dbReference type="GO" id="GO:0008201">
    <property type="term" value="F:heparin binding"/>
    <property type="evidence" value="ECO:0007669"/>
    <property type="project" value="UniProtKB-KW"/>
</dbReference>
<accession>A0A3B5BN26</accession>
<name>A0A3B5BN26_9TELE</name>
<dbReference type="PANTHER" id="PTHR13769:SF5">
    <property type="entry name" value="APOLIPOPROTEIN B-100-RELATED"/>
    <property type="match status" value="1"/>
</dbReference>
<dbReference type="GO" id="GO:0034362">
    <property type="term" value="C:low-density lipoprotein particle"/>
    <property type="evidence" value="ECO:0007669"/>
    <property type="project" value="UniProtKB-KW"/>
</dbReference>